<reference evidence="2 3" key="1">
    <citation type="submission" date="2018-05" db="EMBL/GenBank/DDBJ databases">
        <title>Marinilabilia rubrum sp. nov., isolated from saltern sediment.</title>
        <authorList>
            <person name="Zhang R."/>
        </authorList>
    </citation>
    <scope>NUCLEOTIDE SEQUENCE [LARGE SCALE GENOMIC DNA]</scope>
    <source>
        <strain evidence="2 3">WTE16</strain>
    </source>
</reference>
<dbReference type="RefSeq" id="WP_109264614.1">
    <property type="nucleotide sequence ID" value="NZ_QEWP01000008.1"/>
</dbReference>
<feature type="domain" description="GSCFA" evidence="1">
    <location>
        <begin position="24"/>
        <end position="259"/>
    </location>
</feature>
<organism evidence="2 3">
    <name type="scientific">Marinilabilia rubra</name>
    <dbReference type="NCBI Taxonomy" id="2162893"/>
    <lineage>
        <taxon>Bacteria</taxon>
        <taxon>Pseudomonadati</taxon>
        <taxon>Bacteroidota</taxon>
        <taxon>Bacteroidia</taxon>
        <taxon>Marinilabiliales</taxon>
        <taxon>Marinilabiliaceae</taxon>
        <taxon>Marinilabilia</taxon>
    </lineage>
</organism>
<name>A0A2U2B833_9BACT</name>
<proteinExistence type="predicted"/>
<accession>A0A2U2B833</accession>
<comment type="caution">
    <text evidence="2">The sequence shown here is derived from an EMBL/GenBank/DDBJ whole genome shotgun (WGS) entry which is preliminary data.</text>
</comment>
<evidence type="ECO:0000259" key="1">
    <source>
        <dbReference type="Pfam" id="PF08885"/>
    </source>
</evidence>
<dbReference type="EMBL" id="QEWP01000008">
    <property type="protein sequence ID" value="PWD99212.1"/>
    <property type="molecule type" value="Genomic_DNA"/>
</dbReference>
<dbReference type="OrthoDB" id="9807687at2"/>
<evidence type="ECO:0000313" key="2">
    <source>
        <dbReference type="EMBL" id="PWD99212.1"/>
    </source>
</evidence>
<protein>
    <recommendedName>
        <fullName evidence="1">GSCFA domain-containing protein</fullName>
    </recommendedName>
</protein>
<evidence type="ECO:0000313" key="3">
    <source>
        <dbReference type="Proteomes" id="UP000244956"/>
    </source>
</evidence>
<dbReference type="PROSITE" id="PS51257">
    <property type="entry name" value="PROKAR_LIPOPROTEIN"/>
    <property type="match status" value="1"/>
</dbReference>
<sequence>MPFEFRTVVDPGIFEDRIDVGSPVFLIGSCFADNVGEKLLESRLHSLTNPFGVLYNPVSIAKSIERIINRNFCEKEELVFHNNLWHHFDFHGRFNNADQDLVCDAINEEIERAHAFLGRSEFLIITFGSSFVYERNDTSEIVANCHKFPNNFFDRYKLEPDEIVSLYKDLIISLRIFNPNLKVIFTVSPVRHWKDGAHGNQLSKATLLLAIDKLCNLFEKIWYFPAYEIMMDDLRDYRFYEPGMLNPSGQAVDYIWSRFTEVLFSEKAQKFISRIRKIHLARQHRFLNAPDERYFNFIRKNLQLIEDIQRQFMEANLEDDRNYFSSLAEKK</sequence>
<dbReference type="Proteomes" id="UP000244956">
    <property type="component" value="Unassembled WGS sequence"/>
</dbReference>
<dbReference type="AlphaFoldDB" id="A0A2U2B833"/>
<dbReference type="Pfam" id="PF08885">
    <property type="entry name" value="GSCFA"/>
    <property type="match status" value="1"/>
</dbReference>
<keyword evidence="3" id="KW-1185">Reference proteome</keyword>
<dbReference type="InterPro" id="IPR014982">
    <property type="entry name" value="GSCFA"/>
</dbReference>
<gene>
    <name evidence="2" type="ORF">DDZ16_11485</name>
</gene>